<comment type="caution">
    <text evidence="2">The sequence shown here is derived from an EMBL/GenBank/DDBJ whole genome shotgun (WGS) entry which is preliminary data.</text>
</comment>
<name>A0A0F9VRZ3_9ZZZZ</name>
<keyword evidence="1" id="KW-1133">Transmembrane helix</keyword>
<gene>
    <name evidence="2" type="ORF">LCGC14_0101570</name>
</gene>
<dbReference type="EMBL" id="LAZR01000029">
    <property type="protein sequence ID" value="KKO02708.1"/>
    <property type="molecule type" value="Genomic_DNA"/>
</dbReference>
<organism evidence="2">
    <name type="scientific">marine sediment metagenome</name>
    <dbReference type="NCBI Taxonomy" id="412755"/>
    <lineage>
        <taxon>unclassified sequences</taxon>
        <taxon>metagenomes</taxon>
        <taxon>ecological metagenomes</taxon>
    </lineage>
</organism>
<proteinExistence type="predicted"/>
<keyword evidence="1" id="KW-0472">Membrane</keyword>
<dbReference type="AlphaFoldDB" id="A0A0F9VRZ3"/>
<evidence type="ECO:0008006" key="3">
    <source>
        <dbReference type="Google" id="ProtNLM"/>
    </source>
</evidence>
<sequence>MKTNKILLSLIFLTVGFLIALPVVARIGVGVNLGKIEIDEPLKPGGIYNFPIIGVINTGDEAGDYEVEVTYHQDQPQLRPAQEWFSFEPQQFNLEPGQSQSVAIKLTLPVKTKPGDYFAYLEAHPIIKAGPGTTIGVAAATKTYFSVVPANLLQAVIWRVSSFFTMYAPWTYVVLSIIAGAIIITIFRKFFAFQIGIRRK</sequence>
<evidence type="ECO:0000256" key="1">
    <source>
        <dbReference type="SAM" id="Phobius"/>
    </source>
</evidence>
<keyword evidence="1" id="KW-0812">Transmembrane</keyword>
<protein>
    <recommendedName>
        <fullName evidence="3">Alpha-galactosidase NEW3 domain-containing protein</fullName>
    </recommendedName>
</protein>
<dbReference type="Gene3D" id="2.60.40.10">
    <property type="entry name" value="Immunoglobulins"/>
    <property type="match status" value="1"/>
</dbReference>
<accession>A0A0F9VRZ3</accession>
<evidence type="ECO:0000313" key="2">
    <source>
        <dbReference type="EMBL" id="KKO02708.1"/>
    </source>
</evidence>
<reference evidence="2" key="1">
    <citation type="journal article" date="2015" name="Nature">
        <title>Complex archaea that bridge the gap between prokaryotes and eukaryotes.</title>
        <authorList>
            <person name="Spang A."/>
            <person name="Saw J.H."/>
            <person name="Jorgensen S.L."/>
            <person name="Zaremba-Niedzwiedzka K."/>
            <person name="Martijn J."/>
            <person name="Lind A.E."/>
            <person name="van Eijk R."/>
            <person name="Schleper C."/>
            <person name="Guy L."/>
            <person name="Ettema T.J."/>
        </authorList>
    </citation>
    <scope>NUCLEOTIDE SEQUENCE</scope>
</reference>
<dbReference type="InterPro" id="IPR013783">
    <property type="entry name" value="Ig-like_fold"/>
</dbReference>
<feature type="transmembrane region" description="Helical" evidence="1">
    <location>
        <begin position="170"/>
        <end position="191"/>
    </location>
</feature>